<dbReference type="FunFam" id="3.90.550.10:FF:000048">
    <property type="entry name" value="Glycosyltransferase 25 family member 1"/>
    <property type="match status" value="1"/>
</dbReference>
<dbReference type="GeneTree" id="ENSGT01030000234558"/>
<keyword evidence="3" id="KW-0256">Endoplasmic reticulum</keyword>
<evidence type="ECO:0000313" key="6">
    <source>
        <dbReference type="Proteomes" id="UP000694383"/>
    </source>
</evidence>
<evidence type="ECO:0000313" key="5">
    <source>
        <dbReference type="Ensembl" id="ENSOSIP00000040562.1"/>
    </source>
</evidence>
<dbReference type="Proteomes" id="UP000694383">
    <property type="component" value="Unplaced"/>
</dbReference>
<dbReference type="PANTHER" id="PTHR10730:SF9">
    <property type="entry name" value="INACTIVE GLYCOSYLTRANSFERASE 25 FAMILY MEMBER 3"/>
    <property type="match status" value="1"/>
</dbReference>
<evidence type="ECO:0000256" key="4">
    <source>
        <dbReference type="ARBA" id="ARBA00023180"/>
    </source>
</evidence>
<dbReference type="Ensembl" id="ENSOSIT00000042725.1">
    <property type="protein sequence ID" value="ENSOSIP00000040562.1"/>
    <property type="gene ID" value="ENSOSIG00000019777.1"/>
</dbReference>
<protein>
    <submittedName>
        <fullName evidence="5">Cerebral endothelial cell adhesion molecule</fullName>
    </submittedName>
</protein>
<dbReference type="AlphaFoldDB" id="A0A8C7ZG16"/>
<dbReference type="InterPro" id="IPR029044">
    <property type="entry name" value="Nucleotide-diphossugar_trans"/>
</dbReference>
<keyword evidence="4" id="KW-0325">Glycoprotein</keyword>
<keyword evidence="6" id="KW-1185">Reference proteome</keyword>
<reference evidence="5" key="2">
    <citation type="submission" date="2025-09" db="UniProtKB">
        <authorList>
            <consortium name="Ensembl"/>
        </authorList>
    </citation>
    <scope>IDENTIFICATION</scope>
</reference>
<evidence type="ECO:0000256" key="2">
    <source>
        <dbReference type="ARBA" id="ARBA00022729"/>
    </source>
</evidence>
<reference evidence="5" key="1">
    <citation type="submission" date="2025-08" db="UniProtKB">
        <authorList>
            <consortium name="Ensembl"/>
        </authorList>
    </citation>
    <scope>IDENTIFICATION</scope>
</reference>
<accession>A0A8C7ZG16</accession>
<organism evidence="5 6">
    <name type="scientific">Oryzias sinensis</name>
    <name type="common">Chinese medaka</name>
    <dbReference type="NCBI Taxonomy" id="183150"/>
    <lineage>
        <taxon>Eukaryota</taxon>
        <taxon>Metazoa</taxon>
        <taxon>Chordata</taxon>
        <taxon>Craniata</taxon>
        <taxon>Vertebrata</taxon>
        <taxon>Euteleostomi</taxon>
        <taxon>Actinopterygii</taxon>
        <taxon>Neopterygii</taxon>
        <taxon>Teleostei</taxon>
        <taxon>Neoteleostei</taxon>
        <taxon>Acanthomorphata</taxon>
        <taxon>Ovalentaria</taxon>
        <taxon>Atherinomorphae</taxon>
        <taxon>Beloniformes</taxon>
        <taxon>Adrianichthyidae</taxon>
        <taxon>Oryziinae</taxon>
        <taxon>Oryzias</taxon>
    </lineage>
</organism>
<keyword evidence="2" id="KW-0732">Signal</keyword>
<comment type="similarity">
    <text evidence="1">Belongs to the glycosyltransferase 25 family.</text>
</comment>
<dbReference type="SUPFAM" id="SSF53448">
    <property type="entry name" value="Nucleotide-diphospho-sugar transferases"/>
    <property type="match status" value="1"/>
</dbReference>
<evidence type="ECO:0000256" key="1">
    <source>
        <dbReference type="ARBA" id="ARBA00006721"/>
    </source>
</evidence>
<name>A0A8C7ZG16_9TELE</name>
<evidence type="ECO:0000256" key="3">
    <source>
        <dbReference type="ARBA" id="ARBA00022824"/>
    </source>
</evidence>
<dbReference type="PANTHER" id="PTHR10730">
    <property type="entry name" value="PROCOLLAGEN-LYSINE,2-OXOGLUTARATE 5-DIOXYGENASE/GLYCOSYLTRANSFERASE 25 FAMILY MEMBER"/>
    <property type="match status" value="1"/>
</dbReference>
<dbReference type="Gene3D" id="3.90.550.10">
    <property type="entry name" value="Spore Coat Polysaccharide Biosynthesis Protein SpsA, Chain A"/>
    <property type="match status" value="1"/>
</dbReference>
<sequence length="410" mass="47819">MKKLLLFQAGCYFSEEKSPEESRMQPPTVVVAIIARNAAHALPYYLGALERLNYPKDRISVWAATDHNVDNTTAILREWLTVMQKYYHYVEWRPMDQPASYAGELGPKHWPNSRYEYVMKLKQAALNFARKRWADYILYADTDNILTNPDTLQLMIAENKSVIAPMLDSQGAYSNFWCGITPQGYYRRTAEYFPTRHRHRLGCFPVPMVHSTVLLNLRKEGMKKLAFYPPHKDYSWPYDDIIVFAFSCRAAGLTHNLIMNFVWRTNKENFHSLSVQVILVVMLACFRFSCRKTLKIFFGRQTANLEVNTVYRFLFYFLHICIFYTSKFFLSCSEEYKSHFLNRNLQAFSTRPLLVEPCHYAGDPQWVSDTETSTLWDNDAVRTDWRGSHKTLKGAGPAPDMLSVGYRDEL</sequence>
<dbReference type="InterPro" id="IPR050757">
    <property type="entry name" value="Collagen_mod_GT25"/>
</dbReference>
<proteinExistence type="inferred from homology"/>